<comment type="caution">
    <text evidence="2">The sequence shown here is derived from an EMBL/GenBank/DDBJ whole genome shotgun (WGS) entry which is preliminary data.</text>
</comment>
<organism evidence="2 3">
    <name type="scientific">Dovyalis caffra</name>
    <dbReference type="NCBI Taxonomy" id="77055"/>
    <lineage>
        <taxon>Eukaryota</taxon>
        <taxon>Viridiplantae</taxon>
        <taxon>Streptophyta</taxon>
        <taxon>Embryophyta</taxon>
        <taxon>Tracheophyta</taxon>
        <taxon>Spermatophyta</taxon>
        <taxon>Magnoliopsida</taxon>
        <taxon>eudicotyledons</taxon>
        <taxon>Gunneridae</taxon>
        <taxon>Pentapetalae</taxon>
        <taxon>rosids</taxon>
        <taxon>fabids</taxon>
        <taxon>Malpighiales</taxon>
        <taxon>Salicaceae</taxon>
        <taxon>Flacourtieae</taxon>
        <taxon>Dovyalis</taxon>
    </lineage>
</organism>
<dbReference type="AlphaFoldDB" id="A0AAV1SSA0"/>
<gene>
    <name evidence="2" type="ORF">DCAF_LOCUS25911</name>
</gene>
<keyword evidence="1" id="KW-0472">Membrane</keyword>
<dbReference type="Proteomes" id="UP001314170">
    <property type="component" value="Unassembled WGS sequence"/>
</dbReference>
<dbReference type="EMBL" id="CAWUPB010001195">
    <property type="protein sequence ID" value="CAK7355651.1"/>
    <property type="molecule type" value="Genomic_DNA"/>
</dbReference>
<reference evidence="2 3" key="1">
    <citation type="submission" date="2024-01" db="EMBL/GenBank/DDBJ databases">
        <authorList>
            <person name="Waweru B."/>
        </authorList>
    </citation>
    <scope>NUCLEOTIDE SEQUENCE [LARGE SCALE GENOMIC DNA]</scope>
</reference>
<name>A0AAV1SSA0_9ROSI</name>
<keyword evidence="1" id="KW-1133">Transmembrane helix</keyword>
<evidence type="ECO:0000256" key="1">
    <source>
        <dbReference type="SAM" id="Phobius"/>
    </source>
</evidence>
<feature type="transmembrane region" description="Helical" evidence="1">
    <location>
        <begin position="16"/>
        <end position="34"/>
    </location>
</feature>
<accession>A0AAV1SSA0</accession>
<evidence type="ECO:0000313" key="3">
    <source>
        <dbReference type="Proteomes" id="UP001314170"/>
    </source>
</evidence>
<keyword evidence="3" id="KW-1185">Reference proteome</keyword>
<sequence length="144" mass="16450">MGTKHNSTRFKTQRPLSIFIVLYLCCFFYILGAWQKSGFGIAVQMTKQTDWNIFTDLNFETHHNDVKIVEPSQPKAKVFKPCHVKYTDYTPCQEQDQGIVPLKRKNGIVLFQQPKGGGTMFPQVADILDEKKRVGYVLCTTGQS</sequence>
<keyword evidence="1" id="KW-0812">Transmembrane</keyword>
<protein>
    <submittedName>
        <fullName evidence="2">Uncharacterized protein</fullName>
    </submittedName>
</protein>
<proteinExistence type="predicted"/>
<evidence type="ECO:0000313" key="2">
    <source>
        <dbReference type="EMBL" id="CAK7355651.1"/>
    </source>
</evidence>